<evidence type="ECO:0000313" key="1">
    <source>
        <dbReference type="EMBL" id="NYI70526.1"/>
    </source>
</evidence>
<gene>
    <name evidence="1" type="ORF">GGQ54_001086</name>
</gene>
<dbReference type="RefSeq" id="WP_179444472.1">
    <property type="nucleotide sequence ID" value="NZ_JACBZS010000001.1"/>
</dbReference>
<evidence type="ECO:0000313" key="2">
    <source>
        <dbReference type="Proteomes" id="UP000527616"/>
    </source>
</evidence>
<dbReference type="Proteomes" id="UP000527616">
    <property type="component" value="Unassembled WGS sequence"/>
</dbReference>
<reference evidence="1 2" key="1">
    <citation type="submission" date="2020-07" db="EMBL/GenBank/DDBJ databases">
        <title>Sequencing the genomes of 1000 actinobacteria strains.</title>
        <authorList>
            <person name="Klenk H.-P."/>
        </authorList>
    </citation>
    <scope>NUCLEOTIDE SEQUENCE [LARGE SCALE GENOMIC DNA]</scope>
    <source>
        <strain evidence="1 2">DSM 103164</strain>
    </source>
</reference>
<organism evidence="1 2">
    <name type="scientific">Naumannella cuiyingiana</name>
    <dbReference type="NCBI Taxonomy" id="1347891"/>
    <lineage>
        <taxon>Bacteria</taxon>
        <taxon>Bacillati</taxon>
        <taxon>Actinomycetota</taxon>
        <taxon>Actinomycetes</taxon>
        <taxon>Propionibacteriales</taxon>
        <taxon>Propionibacteriaceae</taxon>
        <taxon>Naumannella</taxon>
    </lineage>
</organism>
<keyword evidence="2" id="KW-1185">Reference proteome</keyword>
<sequence length="53" mass="6007">MGRPLRLFLIAVVVVLVLGALFLASGLTQVEDCVDGPAMGECTRYWRWFPPWR</sequence>
<accession>A0A7Z0D7V2</accession>
<protein>
    <submittedName>
        <fullName evidence="1">Uncharacterized protein</fullName>
    </submittedName>
</protein>
<dbReference type="EMBL" id="JACBZS010000001">
    <property type="protein sequence ID" value="NYI70526.1"/>
    <property type="molecule type" value="Genomic_DNA"/>
</dbReference>
<name>A0A7Z0D7V2_9ACTN</name>
<dbReference type="AlphaFoldDB" id="A0A7Z0D7V2"/>
<proteinExistence type="predicted"/>
<comment type="caution">
    <text evidence="1">The sequence shown here is derived from an EMBL/GenBank/DDBJ whole genome shotgun (WGS) entry which is preliminary data.</text>
</comment>